<dbReference type="GeneID" id="100634306"/>
<reference evidence="5" key="1">
    <citation type="journal article" date="2010" name="Nature">
        <title>The Amphimedon queenslandica genome and the evolution of animal complexity.</title>
        <authorList>
            <person name="Srivastava M."/>
            <person name="Simakov O."/>
            <person name="Chapman J."/>
            <person name="Fahey B."/>
            <person name="Gauthier M.E."/>
            <person name="Mitros T."/>
            <person name="Richards G.S."/>
            <person name="Conaco C."/>
            <person name="Dacre M."/>
            <person name="Hellsten U."/>
            <person name="Larroux C."/>
            <person name="Putnam N.H."/>
            <person name="Stanke M."/>
            <person name="Adamska M."/>
            <person name="Darling A."/>
            <person name="Degnan S.M."/>
            <person name="Oakley T.H."/>
            <person name="Plachetzki D.C."/>
            <person name="Zhai Y."/>
            <person name="Adamski M."/>
            <person name="Calcino A."/>
            <person name="Cummins S.F."/>
            <person name="Goodstein D.M."/>
            <person name="Harris C."/>
            <person name="Jackson D.J."/>
            <person name="Leys S.P."/>
            <person name="Shu S."/>
            <person name="Woodcroft B.J."/>
            <person name="Vervoort M."/>
            <person name="Kosik K.S."/>
            <person name="Manning G."/>
            <person name="Degnan B.M."/>
            <person name="Rokhsar D.S."/>
        </authorList>
    </citation>
    <scope>NUCLEOTIDE SEQUENCE [LARGE SCALE GENOMIC DNA]</scope>
</reference>
<keyword evidence="5" id="KW-1185">Reference proteome</keyword>
<dbReference type="SUPFAM" id="SSF52540">
    <property type="entry name" value="P-loop containing nucleoside triphosphate hydrolases"/>
    <property type="match status" value="1"/>
</dbReference>
<keyword evidence="2" id="KW-0808">Transferase</keyword>
<dbReference type="AlphaFoldDB" id="A0AAN0IX01"/>
<dbReference type="Pfam" id="PF00685">
    <property type="entry name" value="Sulfotransfer_1"/>
    <property type="match status" value="1"/>
</dbReference>
<reference evidence="4" key="2">
    <citation type="submission" date="2024-06" db="UniProtKB">
        <authorList>
            <consortium name="EnsemblMetazoa"/>
        </authorList>
    </citation>
    <scope>IDENTIFICATION</scope>
</reference>
<dbReference type="Gene3D" id="3.40.50.300">
    <property type="entry name" value="P-loop containing nucleotide triphosphate hydrolases"/>
    <property type="match status" value="1"/>
</dbReference>
<dbReference type="EnsemblMetazoa" id="XM_019993528.1">
    <property type="protein sequence ID" value="XP_019849087.1"/>
    <property type="gene ID" value="LOC100634306"/>
</dbReference>
<dbReference type="PANTHER" id="PTHR11783">
    <property type="entry name" value="SULFOTRANSFERASE SULT"/>
    <property type="match status" value="1"/>
</dbReference>
<evidence type="ECO:0000313" key="5">
    <source>
        <dbReference type="Proteomes" id="UP000007879"/>
    </source>
</evidence>
<protein>
    <recommendedName>
        <fullName evidence="3">Sulfotransferase domain-containing protein</fullName>
    </recommendedName>
</protein>
<accession>A0AAN0IX01</accession>
<evidence type="ECO:0000313" key="4">
    <source>
        <dbReference type="EnsemblMetazoa" id="XP_019849087.1"/>
    </source>
</evidence>
<evidence type="ECO:0000259" key="3">
    <source>
        <dbReference type="Pfam" id="PF00685"/>
    </source>
</evidence>
<sequence length="292" mass="33372">MLHYCLQERLKMSSGSIQLLREFDGFPFNPLLDASWIAEIPDYPISPGDLYIATYPKSGTTWTQQIVSLIQWGGEKDTHISSDIPWLESIGKDSARALSPPRTLKTHLPYDMMPGRDPANSIGKYIYIARNPKDVAVSLYYHAKRYAAFQFTGDWDCFFELFMKGEVSCGLWFHHIFGWWEHKDAKNILFLKYEDLKKDLPASVKTIAQFMGCSLDDAMIDKITKQSTFESMKDDPLANLPLGFPVVSGSTPFIRKGVIGDWKNHFTDEQSTRFDAEYTKRMSGTGLVFDFQ</sequence>
<dbReference type="InterPro" id="IPR000863">
    <property type="entry name" value="Sulfotransferase_dom"/>
</dbReference>
<organism evidence="4 5">
    <name type="scientific">Amphimedon queenslandica</name>
    <name type="common">Sponge</name>
    <dbReference type="NCBI Taxonomy" id="400682"/>
    <lineage>
        <taxon>Eukaryota</taxon>
        <taxon>Metazoa</taxon>
        <taxon>Porifera</taxon>
        <taxon>Demospongiae</taxon>
        <taxon>Heteroscleromorpha</taxon>
        <taxon>Haplosclerida</taxon>
        <taxon>Niphatidae</taxon>
        <taxon>Amphimedon</taxon>
    </lineage>
</organism>
<dbReference type="KEGG" id="aqu:100634306"/>
<dbReference type="Proteomes" id="UP000007879">
    <property type="component" value="Unassembled WGS sequence"/>
</dbReference>
<proteinExistence type="inferred from homology"/>
<dbReference type="InterPro" id="IPR027417">
    <property type="entry name" value="P-loop_NTPase"/>
</dbReference>
<name>A0AAN0IX01_AMPQE</name>
<dbReference type="RefSeq" id="XP_019849087.1">
    <property type="nucleotide sequence ID" value="XM_019993528.1"/>
</dbReference>
<comment type="similarity">
    <text evidence="1">Belongs to the sulfotransferase 1 family.</text>
</comment>
<feature type="domain" description="Sulfotransferase" evidence="3">
    <location>
        <begin position="48"/>
        <end position="286"/>
    </location>
</feature>
<dbReference type="GO" id="GO:0008146">
    <property type="term" value="F:sulfotransferase activity"/>
    <property type="evidence" value="ECO:0007669"/>
    <property type="project" value="InterPro"/>
</dbReference>
<evidence type="ECO:0000256" key="1">
    <source>
        <dbReference type="ARBA" id="ARBA00005771"/>
    </source>
</evidence>
<evidence type="ECO:0000256" key="2">
    <source>
        <dbReference type="ARBA" id="ARBA00022679"/>
    </source>
</evidence>